<feature type="transmembrane region" description="Helical" evidence="6">
    <location>
        <begin position="236"/>
        <end position="265"/>
    </location>
</feature>
<keyword evidence="3 6" id="KW-0812">Transmembrane</keyword>
<dbReference type="GO" id="GO:0004930">
    <property type="term" value="F:G protein-coupled receptor activity"/>
    <property type="evidence" value="ECO:0007669"/>
    <property type="project" value="InterPro"/>
</dbReference>
<dbReference type="AlphaFoldDB" id="A0A7I8VHI8"/>
<evidence type="ECO:0000256" key="1">
    <source>
        <dbReference type="ARBA" id="ARBA00004651"/>
    </source>
</evidence>
<keyword evidence="2" id="KW-1003">Cell membrane</keyword>
<dbReference type="GO" id="GO:0005886">
    <property type="term" value="C:plasma membrane"/>
    <property type="evidence" value="ECO:0007669"/>
    <property type="project" value="UniProtKB-SubCell"/>
</dbReference>
<feature type="transmembrane region" description="Helical" evidence="6">
    <location>
        <begin position="27"/>
        <end position="49"/>
    </location>
</feature>
<dbReference type="InterPro" id="IPR000276">
    <property type="entry name" value="GPCR_Rhodpsn"/>
</dbReference>
<protein>
    <submittedName>
        <fullName evidence="8">DgyrCDS3770</fullName>
    </submittedName>
</protein>
<keyword evidence="4 6" id="KW-1133">Transmembrane helix</keyword>
<name>A0A7I8VHI8_9ANNE</name>
<dbReference type="Gene3D" id="1.20.1070.10">
    <property type="entry name" value="Rhodopsin 7-helix transmembrane proteins"/>
    <property type="match status" value="1"/>
</dbReference>
<dbReference type="SUPFAM" id="SSF81321">
    <property type="entry name" value="Family A G protein-coupled receptor-like"/>
    <property type="match status" value="1"/>
</dbReference>
<dbReference type="PROSITE" id="PS50262">
    <property type="entry name" value="G_PROTEIN_RECEP_F1_2"/>
    <property type="match status" value="1"/>
</dbReference>
<evidence type="ECO:0000259" key="7">
    <source>
        <dbReference type="PROSITE" id="PS50262"/>
    </source>
</evidence>
<dbReference type="InterPro" id="IPR017452">
    <property type="entry name" value="GPCR_Rhodpsn_7TM"/>
</dbReference>
<dbReference type="PANTHER" id="PTHR22750">
    <property type="entry name" value="G-PROTEIN COUPLED RECEPTOR"/>
    <property type="match status" value="1"/>
</dbReference>
<reference evidence="8 9" key="1">
    <citation type="submission" date="2020-08" db="EMBL/GenBank/DDBJ databases">
        <authorList>
            <person name="Hejnol A."/>
        </authorList>
    </citation>
    <scope>NUCLEOTIDE SEQUENCE [LARGE SCALE GENOMIC DNA]</scope>
</reference>
<feature type="transmembrane region" description="Helical" evidence="6">
    <location>
        <begin position="285"/>
        <end position="303"/>
    </location>
</feature>
<evidence type="ECO:0000256" key="5">
    <source>
        <dbReference type="ARBA" id="ARBA00023136"/>
    </source>
</evidence>
<evidence type="ECO:0000256" key="4">
    <source>
        <dbReference type="ARBA" id="ARBA00022989"/>
    </source>
</evidence>
<evidence type="ECO:0000256" key="3">
    <source>
        <dbReference type="ARBA" id="ARBA00022692"/>
    </source>
</evidence>
<feature type="transmembrane region" description="Helical" evidence="6">
    <location>
        <begin position="191"/>
        <end position="212"/>
    </location>
</feature>
<evidence type="ECO:0000256" key="2">
    <source>
        <dbReference type="ARBA" id="ARBA00022475"/>
    </source>
</evidence>
<dbReference type="PRINTS" id="PR00237">
    <property type="entry name" value="GPCRRHODOPSN"/>
</dbReference>
<dbReference type="Proteomes" id="UP000549394">
    <property type="component" value="Unassembled WGS sequence"/>
</dbReference>
<feature type="domain" description="G-protein coupled receptors family 1 profile" evidence="7">
    <location>
        <begin position="46"/>
        <end position="301"/>
    </location>
</feature>
<dbReference type="OrthoDB" id="9894375at2759"/>
<dbReference type="EMBL" id="CAJFCJ010000005">
    <property type="protein sequence ID" value="CAD5114728.1"/>
    <property type="molecule type" value="Genomic_DNA"/>
</dbReference>
<evidence type="ECO:0000256" key="6">
    <source>
        <dbReference type="SAM" id="Phobius"/>
    </source>
</evidence>
<organism evidence="8 9">
    <name type="scientific">Dimorphilus gyrociliatus</name>
    <dbReference type="NCBI Taxonomy" id="2664684"/>
    <lineage>
        <taxon>Eukaryota</taxon>
        <taxon>Metazoa</taxon>
        <taxon>Spiralia</taxon>
        <taxon>Lophotrochozoa</taxon>
        <taxon>Annelida</taxon>
        <taxon>Polychaeta</taxon>
        <taxon>Polychaeta incertae sedis</taxon>
        <taxon>Dinophilidae</taxon>
        <taxon>Dimorphilus</taxon>
    </lineage>
</organism>
<feature type="transmembrane region" description="Helical" evidence="6">
    <location>
        <begin position="69"/>
        <end position="90"/>
    </location>
</feature>
<sequence>MDIINNSTNSTNSNSSYFGEFPNSSKFLYELLTIAALIVSTVAIIANFLTALAVRKVKSTSAMSSHFRLVLNLAIGDGLLALSVLFHHLNQSLNSHSRSKCFYMIIKSLNSTFLLLILFNLLAMATDHYFAVFKPLHYPTIFTKGRTTILIGLLWALSAISGFSDWLTPLGRPKKLNYCQKVYWTKYNEEYVVFVLAPFCFVLMTLVYIKVYGEVKRQRNRMEAGGANEMLRNNKALFTTLLIIVTFAACWLPLCFYQVTLIVISQVNAKLLLDRTNLLMTLDKCIYNIMLLNSIADPIIYAVRMREVRKAYRRLFCKRPIRSFDSIDNTHLTILMNNGEQTTAQDSYKLPNLKRTSTSSIPCYTDKSDKMSPTT</sequence>
<evidence type="ECO:0000313" key="8">
    <source>
        <dbReference type="EMBL" id="CAD5114728.1"/>
    </source>
</evidence>
<gene>
    <name evidence="8" type="ORF">DGYR_LOCUS3551</name>
</gene>
<proteinExistence type="predicted"/>
<keyword evidence="5 6" id="KW-0472">Membrane</keyword>
<comment type="caution">
    <text evidence="8">The sequence shown here is derived from an EMBL/GenBank/DDBJ whole genome shotgun (WGS) entry which is preliminary data.</text>
</comment>
<feature type="transmembrane region" description="Helical" evidence="6">
    <location>
        <begin position="102"/>
        <end position="126"/>
    </location>
</feature>
<dbReference type="CDD" id="cd00637">
    <property type="entry name" value="7tm_classA_rhodopsin-like"/>
    <property type="match status" value="1"/>
</dbReference>
<comment type="subcellular location">
    <subcellularLocation>
        <location evidence="1">Cell membrane</location>
        <topology evidence="1">Multi-pass membrane protein</topology>
    </subcellularLocation>
</comment>
<accession>A0A7I8VHI8</accession>
<evidence type="ECO:0000313" key="9">
    <source>
        <dbReference type="Proteomes" id="UP000549394"/>
    </source>
</evidence>
<keyword evidence="9" id="KW-1185">Reference proteome</keyword>
<dbReference type="Pfam" id="PF00001">
    <property type="entry name" value="7tm_1"/>
    <property type="match status" value="1"/>
</dbReference>
<feature type="transmembrane region" description="Helical" evidence="6">
    <location>
        <begin position="147"/>
        <end position="167"/>
    </location>
</feature>